<keyword evidence="2" id="KW-0812">Transmembrane</keyword>
<comment type="caution">
    <text evidence="3">The sequence shown here is derived from an EMBL/GenBank/DDBJ whole genome shotgun (WGS) entry which is preliminary data.</text>
</comment>
<evidence type="ECO:0000256" key="1">
    <source>
        <dbReference type="SAM" id="MobiDB-lite"/>
    </source>
</evidence>
<evidence type="ECO:0000256" key="2">
    <source>
        <dbReference type="SAM" id="Phobius"/>
    </source>
</evidence>
<organism evidence="3 4">
    <name type="scientific">Kribbella pratensis</name>
    <dbReference type="NCBI Taxonomy" id="2512112"/>
    <lineage>
        <taxon>Bacteria</taxon>
        <taxon>Bacillati</taxon>
        <taxon>Actinomycetota</taxon>
        <taxon>Actinomycetes</taxon>
        <taxon>Propionibacteriales</taxon>
        <taxon>Kribbellaceae</taxon>
        <taxon>Kribbella</taxon>
    </lineage>
</organism>
<dbReference type="EMBL" id="SODU01000004">
    <property type="protein sequence ID" value="TDW83792.1"/>
    <property type="molecule type" value="Genomic_DNA"/>
</dbReference>
<sequence length="95" mass="9627">MSVEDQASLGQPPPALPDGSIPTYVGHPLPGTGDGGPLSPPFGWGPDLDRFDQLDSVDGAGHEPPRAESPLLIVALIILSGVAVSVLIAAIAVRV</sequence>
<evidence type="ECO:0000313" key="3">
    <source>
        <dbReference type="EMBL" id="TDW83792.1"/>
    </source>
</evidence>
<accession>A0ABY2F5Z5</accession>
<evidence type="ECO:0000313" key="4">
    <source>
        <dbReference type="Proteomes" id="UP000295060"/>
    </source>
</evidence>
<reference evidence="3 4" key="1">
    <citation type="submission" date="2019-03" db="EMBL/GenBank/DDBJ databases">
        <title>Genomic Encyclopedia of Type Strains, Phase III (KMG-III): the genomes of soil and plant-associated and newly described type strains.</title>
        <authorList>
            <person name="Whitman W."/>
        </authorList>
    </citation>
    <scope>NUCLEOTIDE SEQUENCE [LARGE SCALE GENOMIC DNA]</scope>
    <source>
        <strain evidence="3 4">VKMAc-2574</strain>
    </source>
</reference>
<protein>
    <submittedName>
        <fullName evidence="3">Uncharacterized protein</fullName>
    </submittedName>
</protein>
<name>A0ABY2F5Z5_9ACTN</name>
<feature type="transmembrane region" description="Helical" evidence="2">
    <location>
        <begin position="71"/>
        <end position="93"/>
    </location>
</feature>
<keyword evidence="2" id="KW-0472">Membrane</keyword>
<dbReference type="Proteomes" id="UP000295060">
    <property type="component" value="Unassembled WGS sequence"/>
</dbReference>
<gene>
    <name evidence="3" type="ORF">EV137_6594</name>
</gene>
<keyword evidence="4" id="KW-1185">Reference proteome</keyword>
<keyword evidence="2" id="KW-1133">Transmembrane helix</keyword>
<feature type="region of interest" description="Disordered" evidence="1">
    <location>
        <begin position="1"/>
        <end position="66"/>
    </location>
</feature>
<proteinExistence type="predicted"/>
<dbReference type="RefSeq" id="WP_134005231.1">
    <property type="nucleotide sequence ID" value="NZ_SODU01000004.1"/>
</dbReference>